<dbReference type="InParanoid" id="A0A0C3FD94"/>
<name>A0A0C3FD94_PILCF</name>
<dbReference type="HOGENOM" id="CLU_2373546_0_0_1"/>
<reference evidence="2" key="2">
    <citation type="submission" date="2015-01" db="EMBL/GenBank/DDBJ databases">
        <title>Evolutionary Origins and Diversification of the Mycorrhizal Mutualists.</title>
        <authorList>
            <consortium name="DOE Joint Genome Institute"/>
            <consortium name="Mycorrhizal Genomics Consortium"/>
            <person name="Kohler A."/>
            <person name="Kuo A."/>
            <person name="Nagy L.G."/>
            <person name="Floudas D."/>
            <person name="Copeland A."/>
            <person name="Barry K.W."/>
            <person name="Cichocki N."/>
            <person name="Veneault-Fourrey C."/>
            <person name="LaButti K."/>
            <person name="Lindquist E.A."/>
            <person name="Lipzen A."/>
            <person name="Lundell T."/>
            <person name="Morin E."/>
            <person name="Murat C."/>
            <person name="Riley R."/>
            <person name="Ohm R."/>
            <person name="Sun H."/>
            <person name="Tunlid A."/>
            <person name="Henrissat B."/>
            <person name="Grigoriev I.V."/>
            <person name="Hibbett D.S."/>
            <person name="Martin F."/>
        </authorList>
    </citation>
    <scope>NUCLEOTIDE SEQUENCE [LARGE SCALE GENOMIC DNA]</scope>
    <source>
        <strain evidence="2">F 1598</strain>
    </source>
</reference>
<keyword evidence="2" id="KW-1185">Reference proteome</keyword>
<evidence type="ECO:0000313" key="2">
    <source>
        <dbReference type="Proteomes" id="UP000054166"/>
    </source>
</evidence>
<gene>
    <name evidence="1" type="ORF">PILCRDRAFT_612869</name>
</gene>
<accession>A0A0C3FD94</accession>
<dbReference type="Proteomes" id="UP000054166">
    <property type="component" value="Unassembled WGS sequence"/>
</dbReference>
<evidence type="ECO:0000313" key="1">
    <source>
        <dbReference type="EMBL" id="KIM77689.1"/>
    </source>
</evidence>
<dbReference type="AlphaFoldDB" id="A0A0C3FD94"/>
<proteinExistence type="predicted"/>
<dbReference type="EMBL" id="KN833022">
    <property type="protein sequence ID" value="KIM77689.1"/>
    <property type="molecule type" value="Genomic_DNA"/>
</dbReference>
<organism evidence="1 2">
    <name type="scientific">Piloderma croceum (strain F 1598)</name>
    <dbReference type="NCBI Taxonomy" id="765440"/>
    <lineage>
        <taxon>Eukaryota</taxon>
        <taxon>Fungi</taxon>
        <taxon>Dikarya</taxon>
        <taxon>Basidiomycota</taxon>
        <taxon>Agaricomycotina</taxon>
        <taxon>Agaricomycetes</taxon>
        <taxon>Agaricomycetidae</taxon>
        <taxon>Atheliales</taxon>
        <taxon>Atheliaceae</taxon>
        <taxon>Piloderma</taxon>
    </lineage>
</organism>
<reference evidence="1 2" key="1">
    <citation type="submission" date="2014-04" db="EMBL/GenBank/DDBJ databases">
        <authorList>
            <consortium name="DOE Joint Genome Institute"/>
            <person name="Kuo A."/>
            <person name="Tarkka M."/>
            <person name="Buscot F."/>
            <person name="Kohler A."/>
            <person name="Nagy L.G."/>
            <person name="Floudas D."/>
            <person name="Copeland A."/>
            <person name="Barry K.W."/>
            <person name="Cichocki N."/>
            <person name="Veneault-Fourrey C."/>
            <person name="LaButti K."/>
            <person name="Lindquist E.A."/>
            <person name="Lipzen A."/>
            <person name="Lundell T."/>
            <person name="Morin E."/>
            <person name="Murat C."/>
            <person name="Sun H."/>
            <person name="Tunlid A."/>
            <person name="Henrissat B."/>
            <person name="Grigoriev I.V."/>
            <person name="Hibbett D.S."/>
            <person name="Martin F."/>
            <person name="Nordberg H.P."/>
            <person name="Cantor M.N."/>
            <person name="Hua S.X."/>
        </authorList>
    </citation>
    <scope>NUCLEOTIDE SEQUENCE [LARGE SCALE GENOMIC DNA]</scope>
    <source>
        <strain evidence="1 2">F 1598</strain>
    </source>
</reference>
<sequence length="95" mass="10655">MQSLEGTDVYLHGGIGGNYQVRGVIGGGQRWWIQHFPHTIQYMICIPRTQTPQWSAVSIGKAQKVGDAPIIRYLDSDAPWGSASQQWRFESSHVN</sequence>
<protein>
    <submittedName>
        <fullName evidence="1">Uncharacterized protein</fullName>
    </submittedName>
</protein>